<dbReference type="Gene3D" id="3.10.20.600">
    <property type="match status" value="1"/>
</dbReference>
<dbReference type="GO" id="GO:0045333">
    <property type="term" value="P:cellular respiration"/>
    <property type="evidence" value="ECO:0007669"/>
    <property type="project" value="TreeGrafter"/>
</dbReference>
<evidence type="ECO:0000313" key="11">
    <source>
        <dbReference type="EMBL" id="ADM89721.1"/>
    </source>
</evidence>
<evidence type="ECO:0000256" key="7">
    <source>
        <dbReference type="ARBA" id="ARBA00022723"/>
    </source>
</evidence>
<dbReference type="InterPro" id="IPR037225">
    <property type="entry name" value="Nuo51_FMN-bd_sf"/>
</dbReference>
<reference key="2">
    <citation type="submission" date="2010-08" db="EMBL/GenBank/DDBJ databases">
        <title>Functional convergence in reduced genomes of bacterial symbionts spanning 200 million years of evolution.</title>
        <authorList>
            <person name="McCutcheon J.P."/>
            <person name="Moran N.A."/>
        </authorList>
    </citation>
    <scope>NUCLEOTIDE SEQUENCE</scope>
    <source>
        <strain>CARI</strain>
    </source>
</reference>
<evidence type="ECO:0000259" key="10">
    <source>
        <dbReference type="SMART" id="SM00928"/>
    </source>
</evidence>
<evidence type="ECO:0000256" key="8">
    <source>
        <dbReference type="ARBA" id="ARBA00023004"/>
    </source>
</evidence>
<dbReference type="GO" id="GO:0008137">
    <property type="term" value="F:NADH dehydrogenase (ubiquinone) activity"/>
    <property type="evidence" value="ECO:0007669"/>
    <property type="project" value="InterPro"/>
</dbReference>
<dbReference type="KEGG" id="zin:ZICARI_104"/>
<dbReference type="SUPFAM" id="SSF140490">
    <property type="entry name" value="Nqo1C-terminal domain-like"/>
    <property type="match status" value="1"/>
</dbReference>
<dbReference type="InterPro" id="IPR050837">
    <property type="entry name" value="ComplexI_51kDa_subunit"/>
</dbReference>
<reference evidence="11 12" key="1">
    <citation type="journal article" date="2010" name="Genome Biol. Evol.">
        <title>Functional convergence in reduced genomes of bacterial symbionts spanning 200 My of evolution.</title>
        <authorList>
            <person name="McCutcheon J.P."/>
            <person name="Moran N.A."/>
        </authorList>
    </citation>
    <scope>NUCLEOTIDE SEQUENCE [LARGE SCALE GENOMIC DNA]</scope>
    <source>
        <strain evidence="11 12">CARI</strain>
    </source>
</reference>
<dbReference type="InterPro" id="IPR001949">
    <property type="entry name" value="NADH-UbQ_OxRdtase_51kDa_CS"/>
</dbReference>
<dbReference type="GO" id="GO:0046872">
    <property type="term" value="F:metal ion binding"/>
    <property type="evidence" value="ECO:0007669"/>
    <property type="project" value="UniProtKB-KW"/>
</dbReference>
<dbReference type="HOGENOM" id="CLU_014881_0_1_4"/>
<evidence type="ECO:0000256" key="5">
    <source>
        <dbReference type="ARBA" id="ARBA00022630"/>
    </source>
</evidence>
<dbReference type="Pfam" id="PF01512">
    <property type="entry name" value="Complex1_51K"/>
    <property type="match status" value="1"/>
</dbReference>
<dbReference type="EMBL" id="CP002161">
    <property type="protein sequence ID" value="ADM89721.1"/>
    <property type="molecule type" value="Genomic_DNA"/>
</dbReference>
<evidence type="ECO:0000256" key="2">
    <source>
        <dbReference type="ARBA" id="ARBA00001966"/>
    </source>
</evidence>
<evidence type="ECO:0000256" key="9">
    <source>
        <dbReference type="ARBA" id="ARBA00023014"/>
    </source>
</evidence>
<dbReference type="SUPFAM" id="SSF142019">
    <property type="entry name" value="Nqo1 FMN-binding domain-like"/>
    <property type="match status" value="1"/>
</dbReference>
<dbReference type="Pfam" id="PF10531">
    <property type="entry name" value="SLBB"/>
    <property type="match status" value="1"/>
</dbReference>
<dbReference type="PROSITE" id="PS00645">
    <property type="entry name" value="COMPLEX1_51K_2"/>
    <property type="match status" value="1"/>
</dbReference>
<dbReference type="GO" id="GO:0003954">
    <property type="term" value="F:NADH dehydrogenase activity"/>
    <property type="evidence" value="ECO:0007669"/>
    <property type="project" value="TreeGrafter"/>
</dbReference>
<dbReference type="NCBIfam" id="NF010120">
    <property type="entry name" value="PRK13596.1"/>
    <property type="match status" value="1"/>
</dbReference>
<dbReference type="Proteomes" id="UP000001303">
    <property type="component" value="Chromosome"/>
</dbReference>
<evidence type="ECO:0000313" key="12">
    <source>
        <dbReference type="Proteomes" id="UP000001303"/>
    </source>
</evidence>
<keyword evidence="8" id="KW-0408">Iron</keyword>
<keyword evidence="11" id="KW-0830">Ubiquinone</keyword>
<dbReference type="InterPro" id="IPR037207">
    <property type="entry name" value="Nuop51_4Fe4S-bd_sf"/>
</dbReference>
<gene>
    <name evidence="11" type="primary">nuoF</name>
    <name evidence="11" type="ordered locus">ZICARI_104</name>
</gene>
<dbReference type="FunFam" id="3.40.50.11540:FF:000001">
    <property type="entry name" value="NADH dehydrogenase [ubiquinone] flavoprotein 1, mitochondrial"/>
    <property type="match status" value="1"/>
</dbReference>
<dbReference type="FunFam" id="1.20.1440.230:FF:000001">
    <property type="entry name" value="Mitochondrial NADH dehydrogenase flavoprotein 1"/>
    <property type="match status" value="1"/>
</dbReference>
<dbReference type="PANTHER" id="PTHR11780:SF10">
    <property type="entry name" value="NADH DEHYDROGENASE [UBIQUINONE] FLAVOPROTEIN 1, MITOCHONDRIAL"/>
    <property type="match status" value="1"/>
</dbReference>
<name>E0TIU4_ZINIC</name>
<dbReference type="SUPFAM" id="SSF142984">
    <property type="entry name" value="Nqo1 middle domain-like"/>
    <property type="match status" value="1"/>
</dbReference>
<dbReference type="GO" id="GO:0010181">
    <property type="term" value="F:FMN binding"/>
    <property type="evidence" value="ECO:0007669"/>
    <property type="project" value="InterPro"/>
</dbReference>
<dbReference type="PANTHER" id="PTHR11780">
    <property type="entry name" value="NADH-UBIQUINONE OXIDOREDUCTASE FLAVOPROTEIN 1 NDUFV1"/>
    <property type="match status" value="1"/>
</dbReference>
<dbReference type="Pfam" id="PF10589">
    <property type="entry name" value="NADH_4Fe-4S"/>
    <property type="match status" value="1"/>
</dbReference>
<evidence type="ECO:0000256" key="6">
    <source>
        <dbReference type="ARBA" id="ARBA00022643"/>
    </source>
</evidence>
<keyword evidence="12" id="KW-1185">Reference proteome</keyword>
<evidence type="ECO:0000256" key="1">
    <source>
        <dbReference type="ARBA" id="ARBA00001917"/>
    </source>
</evidence>
<sequence length="431" mass="49497">MKFNNKNHIKSLLFNKLNTKNWKIKNYIKRGGYKTIRRIIRNKISKNEIINNLKLTRLRGRGGAGFLTWIKWNFIDKNTYYQKYLICNTDEGEPGTFKDLQITINNPHLIIEGMLIAAYTLNIDIGYNYIHGEVFKIYNIFKKAVLEAYKYNFLGYNIFKSKINFNLYCFRGYGSYICGEESALIESIEGKKGQPRFKPPFPANIGLFNKSTLINNAETFSNITILLKIGIKKYLNFSNSKNGGTKIFSITGNIKKPGNYEAPLGISLSKLIKLAGGFKKDLKAIIPGGISTPIIKGKKLKYIYMDYDEILKFKSMLGSGAIILINNKICILKCLLNISNFYYKESCGKCVPCREGIIWIMKLLKKIKNNKAKLKDLDLILSIINNITGNTICAFGDAIYFSIKSYIKNYYKEFILHIIYNKCLKNDKNNY</sequence>
<dbReference type="Gene3D" id="1.20.1440.230">
    <property type="entry name" value="NADH-ubiquinone oxidoreductase 51kDa subunit, iron-sulphur binding domain"/>
    <property type="match status" value="1"/>
</dbReference>
<organism evidence="11 12">
    <name type="scientific">Zinderia insecticola (strain CARI)</name>
    <dbReference type="NCBI Taxonomy" id="871271"/>
    <lineage>
        <taxon>Bacteria</taxon>
        <taxon>Pseudomonadati</taxon>
        <taxon>Pseudomonadota</taxon>
        <taxon>Betaproteobacteria</taxon>
        <taxon>Burkholderiales</taxon>
        <taxon>Oxalobacteraceae</taxon>
        <taxon>Candidatus Zinderia</taxon>
    </lineage>
</organism>
<dbReference type="Gene3D" id="3.40.50.11540">
    <property type="entry name" value="NADH-ubiquinone oxidoreductase 51kDa subunit"/>
    <property type="match status" value="1"/>
</dbReference>
<dbReference type="SMART" id="SM00928">
    <property type="entry name" value="NADH_4Fe-4S"/>
    <property type="match status" value="1"/>
</dbReference>
<keyword evidence="7" id="KW-0479">Metal-binding</keyword>
<feature type="domain" description="NADH-ubiquinone oxidoreductase 51kDa subunit iron-sulphur binding" evidence="10">
    <location>
        <begin position="332"/>
        <end position="377"/>
    </location>
</feature>
<keyword evidence="6" id="KW-0288">FMN</keyword>
<evidence type="ECO:0000256" key="3">
    <source>
        <dbReference type="ARBA" id="ARBA00007523"/>
    </source>
</evidence>
<protein>
    <submittedName>
        <fullName evidence="11">Putative NADH:ubiquinone oxidoreductase, chain F</fullName>
    </submittedName>
</protein>
<dbReference type="AlphaFoldDB" id="E0TIU4"/>
<comment type="cofactor">
    <cofactor evidence="1">
        <name>FMN</name>
        <dbReference type="ChEBI" id="CHEBI:58210"/>
    </cofactor>
</comment>
<comment type="similarity">
    <text evidence="3">Belongs to the complex I 51 kDa subunit family.</text>
</comment>
<keyword evidence="5" id="KW-0285">Flavoprotein</keyword>
<evidence type="ECO:0000256" key="4">
    <source>
        <dbReference type="ARBA" id="ARBA00022485"/>
    </source>
</evidence>
<keyword evidence="9" id="KW-0411">Iron-sulfur</keyword>
<dbReference type="InterPro" id="IPR019554">
    <property type="entry name" value="Soluble_ligand-bd"/>
</dbReference>
<keyword evidence="4" id="KW-0004">4Fe-4S</keyword>
<dbReference type="STRING" id="871271.ZICARI_104"/>
<dbReference type="InterPro" id="IPR011538">
    <property type="entry name" value="Nuo51_FMN-bd"/>
</dbReference>
<dbReference type="GO" id="GO:0051539">
    <property type="term" value="F:4 iron, 4 sulfur cluster binding"/>
    <property type="evidence" value="ECO:0007669"/>
    <property type="project" value="UniProtKB-KW"/>
</dbReference>
<comment type="cofactor">
    <cofactor evidence="2">
        <name>[4Fe-4S] cluster</name>
        <dbReference type="ChEBI" id="CHEBI:49883"/>
    </cofactor>
</comment>
<dbReference type="InterPro" id="IPR019575">
    <property type="entry name" value="Nuop51_4Fe4S-bd"/>
</dbReference>
<proteinExistence type="inferred from homology"/>
<accession>E0TIU4</accession>